<protein>
    <recommendedName>
        <fullName evidence="3">PBS lyase</fullName>
    </recommendedName>
</protein>
<gene>
    <name evidence="1" type="ORF">KSB_93810</name>
</gene>
<keyword evidence="2" id="KW-1185">Reference proteome</keyword>
<name>A0ABQ3V6P1_9CHLR</name>
<evidence type="ECO:0000313" key="2">
    <source>
        <dbReference type="Proteomes" id="UP000654345"/>
    </source>
</evidence>
<reference evidence="1 2" key="1">
    <citation type="journal article" date="2021" name="Int. J. Syst. Evol. Microbiol.">
        <title>Reticulibacter mediterranei gen. nov., sp. nov., within the new family Reticulibacteraceae fam. nov., and Ktedonospora formicarum gen. nov., sp. nov., Ktedonobacter robiniae sp. nov., Dictyobacter formicarum sp. nov. and Dictyobacter arantiisoli sp. nov., belonging to the class Ktedonobacteria.</title>
        <authorList>
            <person name="Yabe S."/>
            <person name="Zheng Y."/>
            <person name="Wang C.M."/>
            <person name="Sakai Y."/>
            <person name="Abe K."/>
            <person name="Yokota A."/>
            <person name="Donadio S."/>
            <person name="Cavaletti L."/>
            <person name="Monciardini P."/>
        </authorList>
    </citation>
    <scope>NUCLEOTIDE SEQUENCE [LARGE SCALE GENOMIC DNA]</scope>
    <source>
        <strain evidence="1 2">SOSP1-30</strain>
    </source>
</reference>
<accession>A0ABQ3V6P1</accession>
<evidence type="ECO:0000313" key="1">
    <source>
        <dbReference type="EMBL" id="GHO60906.1"/>
    </source>
</evidence>
<dbReference type="Proteomes" id="UP000654345">
    <property type="component" value="Unassembled WGS sequence"/>
</dbReference>
<comment type="caution">
    <text evidence="1">The sequence shown here is derived from an EMBL/GenBank/DDBJ whole genome shotgun (WGS) entry which is preliminary data.</text>
</comment>
<evidence type="ECO:0008006" key="3">
    <source>
        <dbReference type="Google" id="ProtNLM"/>
    </source>
</evidence>
<sequence>MDVLHTLAAACAEEACDLCIRLALDPEEHLWLREILVGDFPSWKERVSDKLLLTLMTDPIPAVCTAVMEVWCYRSSQIIPLHLILPYLRHEGKHVRETAIKTLMAAKQHVPIEQVSARGHSLREACAQFPGYGHACLYSALVMICKQARVHLTEHDFIDSFDAFAFLRTPFFSGNNVLHL</sequence>
<proteinExistence type="predicted"/>
<dbReference type="EMBL" id="BNJG01000007">
    <property type="protein sequence ID" value="GHO60906.1"/>
    <property type="molecule type" value="Genomic_DNA"/>
</dbReference>
<organism evidence="1 2">
    <name type="scientific">Ktedonobacter robiniae</name>
    <dbReference type="NCBI Taxonomy" id="2778365"/>
    <lineage>
        <taxon>Bacteria</taxon>
        <taxon>Bacillati</taxon>
        <taxon>Chloroflexota</taxon>
        <taxon>Ktedonobacteria</taxon>
        <taxon>Ktedonobacterales</taxon>
        <taxon>Ktedonobacteraceae</taxon>
        <taxon>Ktedonobacter</taxon>
    </lineage>
</organism>